<feature type="domain" description="Reverse transcriptase N-terminal" evidence="3">
    <location>
        <begin position="6"/>
        <end position="86"/>
    </location>
</feature>
<evidence type="ECO:0000259" key="2">
    <source>
        <dbReference type="Pfam" id="PF00078"/>
    </source>
</evidence>
<dbReference type="EMBL" id="JSZA02000062">
    <property type="protein sequence ID" value="KHD08329.1"/>
    <property type="molecule type" value="Genomic_DNA"/>
</dbReference>
<evidence type="ECO:0000313" key="5">
    <source>
        <dbReference type="Proteomes" id="UP000030428"/>
    </source>
</evidence>
<dbReference type="Proteomes" id="UP000030428">
    <property type="component" value="Unassembled WGS sequence"/>
</dbReference>
<reference evidence="4 5" key="1">
    <citation type="journal article" date="2016" name="Front. Microbiol.">
        <title>Single-Cell (Meta-)Genomics of a Dimorphic Candidatus Thiomargarita nelsonii Reveals Genomic Plasticity.</title>
        <authorList>
            <person name="Flood B.E."/>
            <person name="Fliss P."/>
            <person name="Jones D.S."/>
            <person name="Dick G.J."/>
            <person name="Jain S."/>
            <person name="Kaster A.K."/>
            <person name="Winkel M."/>
            <person name="Mussmann M."/>
            <person name="Bailey J."/>
        </authorList>
    </citation>
    <scope>NUCLEOTIDE SEQUENCE [LARGE SCALE GENOMIC DNA]</scope>
    <source>
        <strain evidence="4">Hydrate Ridge</strain>
    </source>
</reference>
<dbReference type="SUPFAM" id="SSF56672">
    <property type="entry name" value="DNA/RNA polymerases"/>
    <property type="match status" value="1"/>
</dbReference>
<dbReference type="PANTHER" id="PTHR34047:SF10">
    <property type="entry name" value="GROUP II INTRON-ASSOCIATED OPEN READING FRAME"/>
    <property type="match status" value="1"/>
</dbReference>
<protein>
    <recommendedName>
        <fullName evidence="6">Reverse transcriptase domain-containing protein</fullName>
    </recommendedName>
</protein>
<dbReference type="CDD" id="cd01651">
    <property type="entry name" value="RT_G2_intron"/>
    <property type="match status" value="1"/>
</dbReference>
<gene>
    <name evidence="4" type="ORF">PN36_16545</name>
</gene>
<dbReference type="PANTHER" id="PTHR34047">
    <property type="entry name" value="NUCLEAR INTRON MATURASE 1, MITOCHONDRIAL-RELATED"/>
    <property type="match status" value="1"/>
</dbReference>
<organism evidence="4 5">
    <name type="scientific">Candidatus Thiomargarita nelsonii</name>
    <dbReference type="NCBI Taxonomy" id="1003181"/>
    <lineage>
        <taxon>Bacteria</taxon>
        <taxon>Pseudomonadati</taxon>
        <taxon>Pseudomonadota</taxon>
        <taxon>Gammaproteobacteria</taxon>
        <taxon>Thiotrichales</taxon>
        <taxon>Thiotrichaceae</taxon>
        <taxon>Thiomargarita</taxon>
    </lineage>
</organism>
<evidence type="ECO:0000256" key="1">
    <source>
        <dbReference type="ARBA" id="ARBA00034120"/>
    </source>
</evidence>
<proteinExistence type="inferred from homology"/>
<comment type="similarity">
    <text evidence="1">Belongs to the bacterial reverse transcriptase family.</text>
</comment>
<dbReference type="AlphaFoldDB" id="A0A0A6PDJ0"/>
<dbReference type="Pfam" id="PF00078">
    <property type="entry name" value="RVT_1"/>
    <property type="match status" value="1"/>
</dbReference>
<dbReference type="InterPro" id="IPR051083">
    <property type="entry name" value="GrpII_Intron_Splice-Mob/Def"/>
</dbReference>
<feature type="domain" description="Reverse transcriptase" evidence="2">
    <location>
        <begin position="109"/>
        <end position="187"/>
    </location>
</feature>
<dbReference type="InterPro" id="IPR043502">
    <property type="entry name" value="DNA/RNA_pol_sf"/>
</dbReference>
<dbReference type="Pfam" id="PF13655">
    <property type="entry name" value="RVT_N"/>
    <property type="match status" value="1"/>
</dbReference>
<evidence type="ECO:0008006" key="6">
    <source>
        <dbReference type="Google" id="ProtNLM"/>
    </source>
</evidence>
<evidence type="ECO:0000259" key="3">
    <source>
        <dbReference type="Pfam" id="PF13655"/>
    </source>
</evidence>
<dbReference type="InterPro" id="IPR000477">
    <property type="entry name" value="RT_dom"/>
</dbReference>
<keyword evidence="5" id="KW-1185">Reference proteome</keyword>
<accession>A0A0A6PDJ0</accession>
<evidence type="ECO:0000313" key="4">
    <source>
        <dbReference type="EMBL" id="KHD08329.1"/>
    </source>
</evidence>
<dbReference type="InterPro" id="IPR025960">
    <property type="entry name" value="RVT_N"/>
</dbReference>
<comment type="caution">
    <text evidence="4">The sequence shown here is derived from an EMBL/GenBank/DDBJ whole genome shotgun (WGS) entry which is preliminary data.</text>
</comment>
<sequence length="190" mass="22055">MRHWDWDYLIWGKVRRLVFNLQKRIYKAAKACKYRKARSLMYLLQHSFYASLLGVRTVTTENKGKRTPGVDRVKANTPKRKKALVMDVLDTIQKGWDKYEAKPAKRIYIPKANGKQRPLGIPTIKDRAMQAVTKLAMEPFYEAKFEAASYGFRPGMGCKDAIDKITMVLLKKQKWILDADIKGFFDNYVG</sequence>
<name>A0A0A6PDJ0_9GAMM</name>